<feature type="compositionally biased region" description="Basic residues" evidence="1">
    <location>
        <begin position="1"/>
        <end position="10"/>
    </location>
</feature>
<dbReference type="AlphaFoldDB" id="A0A804PPR4"/>
<dbReference type="InParanoid" id="A0A804PPR4"/>
<proteinExistence type="predicted"/>
<reference evidence="2" key="2">
    <citation type="submission" date="2019-07" db="EMBL/GenBank/DDBJ databases">
        <authorList>
            <person name="Seetharam A."/>
            <person name="Woodhouse M."/>
            <person name="Cannon E."/>
        </authorList>
    </citation>
    <scope>NUCLEOTIDE SEQUENCE [LARGE SCALE GENOMIC DNA]</scope>
    <source>
        <strain evidence="2">cv. B73</strain>
    </source>
</reference>
<evidence type="ECO:0000313" key="2">
    <source>
        <dbReference type="EnsemblPlants" id="Zm00001eb258350_P001"/>
    </source>
</evidence>
<reference evidence="3" key="1">
    <citation type="journal article" date="2009" name="Science">
        <title>The B73 maize genome: complexity, diversity, and dynamics.</title>
        <authorList>
            <person name="Schnable P.S."/>
            <person name="Ware D."/>
            <person name="Fulton R.S."/>
            <person name="Stein J.C."/>
            <person name="Wei F."/>
            <person name="Pasternak S."/>
            <person name="Liang C."/>
            <person name="Zhang J."/>
            <person name="Fulton L."/>
            <person name="Graves T.A."/>
            <person name="Minx P."/>
            <person name="Reily A.D."/>
            <person name="Courtney L."/>
            <person name="Kruchowski S.S."/>
            <person name="Tomlinson C."/>
            <person name="Strong C."/>
            <person name="Delehaunty K."/>
            <person name="Fronick C."/>
            <person name="Courtney B."/>
            <person name="Rock S.M."/>
            <person name="Belter E."/>
            <person name="Du F."/>
            <person name="Kim K."/>
            <person name="Abbott R.M."/>
            <person name="Cotton M."/>
            <person name="Levy A."/>
            <person name="Marchetto P."/>
            <person name="Ochoa K."/>
            <person name="Jackson S.M."/>
            <person name="Gillam B."/>
            <person name="Chen W."/>
            <person name="Yan L."/>
            <person name="Higginbotham J."/>
            <person name="Cardenas M."/>
            <person name="Waligorski J."/>
            <person name="Applebaum E."/>
            <person name="Phelps L."/>
            <person name="Falcone J."/>
            <person name="Kanchi K."/>
            <person name="Thane T."/>
            <person name="Scimone A."/>
            <person name="Thane N."/>
            <person name="Henke J."/>
            <person name="Wang T."/>
            <person name="Ruppert J."/>
            <person name="Shah N."/>
            <person name="Rotter K."/>
            <person name="Hodges J."/>
            <person name="Ingenthron E."/>
            <person name="Cordes M."/>
            <person name="Kohlberg S."/>
            <person name="Sgro J."/>
            <person name="Delgado B."/>
            <person name="Mead K."/>
            <person name="Chinwalla A."/>
            <person name="Leonard S."/>
            <person name="Crouse K."/>
            <person name="Collura K."/>
            <person name="Kudrna D."/>
            <person name="Currie J."/>
            <person name="He R."/>
            <person name="Angelova A."/>
            <person name="Rajasekar S."/>
            <person name="Mueller T."/>
            <person name="Lomeli R."/>
            <person name="Scara G."/>
            <person name="Ko A."/>
            <person name="Delaney K."/>
            <person name="Wissotski M."/>
            <person name="Lopez G."/>
            <person name="Campos D."/>
            <person name="Braidotti M."/>
            <person name="Ashley E."/>
            <person name="Golser W."/>
            <person name="Kim H."/>
            <person name="Lee S."/>
            <person name="Lin J."/>
            <person name="Dujmic Z."/>
            <person name="Kim W."/>
            <person name="Talag J."/>
            <person name="Zuccolo A."/>
            <person name="Fan C."/>
            <person name="Sebastian A."/>
            <person name="Kramer M."/>
            <person name="Spiegel L."/>
            <person name="Nascimento L."/>
            <person name="Zutavern T."/>
            <person name="Miller B."/>
            <person name="Ambroise C."/>
            <person name="Muller S."/>
            <person name="Spooner W."/>
            <person name="Narechania A."/>
            <person name="Ren L."/>
            <person name="Wei S."/>
            <person name="Kumari S."/>
            <person name="Faga B."/>
            <person name="Levy M.J."/>
            <person name="McMahan L."/>
            <person name="Van Buren P."/>
            <person name="Vaughn M.W."/>
            <person name="Ying K."/>
            <person name="Yeh C.-T."/>
            <person name="Emrich S.J."/>
            <person name="Jia Y."/>
            <person name="Kalyanaraman A."/>
            <person name="Hsia A.-P."/>
            <person name="Barbazuk W.B."/>
            <person name="Baucom R.S."/>
            <person name="Brutnell T.P."/>
            <person name="Carpita N.C."/>
            <person name="Chaparro C."/>
            <person name="Chia J.-M."/>
            <person name="Deragon J.-M."/>
            <person name="Estill J.C."/>
            <person name="Fu Y."/>
            <person name="Jeddeloh J.A."/>
            <person name="Han Y."/>
            <person name="Lee H."/>
            <person name="Li P."/>
            <person name="Lisch D.R."/>
            <person name="Liu S."/>
            <person name="Liu Z."/>
            <person name="Nagel D.H."/>
            <person name="McCann M.C."/>
            <person name="SanMiguel P."/>
            <person name="Myers A.M."/>
            <person name="Nettleton D."/>
            <person name="Nguyen J."/>
            <person name="Penning B.W."/>
            <person name="Ponnala L."/>
            <person name="Schneider K.L."/>
            <person name="Schwartz D.C."/>
            <person name="Sharma A."/>
            <person name="Soderlund C."/>
            <person name="Springer N.M."/>
            <person name="Sun Q."/>
            <person name="Wang H."/>
            <person name="Waterman M."/>
            <person name="Westerman R."/>
            <person name="Wolfgruber T.K."/>
            <person name="Yang L."/>
            <person name="Yu Y."/>
            <person name="Zhang L."/>
            <person name="Zhou S."/>
            <person name="Zhu Q."/>
            <person name="Bennetzen J.L."/>
            <person name="Dawe R.K."/>
            <person name="Jiang J."/>
            <person name="Jiang N."/>
            <person name="Presting G.G."/>
            <person name="Wessler S.R."/>
            <person name="Aluru S."/>
            <person name="Martienssen R.A."/>
            <person name="Clifton S.W."/>
            <person name="McCombie W.R."/>
            <person name="Wing R.A."/>
            <person name="Wilson R.K."/>
        </authorList>
    </citation>
    <scope>NUCLEOTIDE SEQUENCE [LARGE SCALE GENOMIC DNA]</scope>
    <source>
        <strain evidence="3">cv. B73</strain>
    </source>
</reference>
<dbReference type="FunCoup" id="A0A804PPR4">
    <property type="interactions" value="473"/>
</dbReference>
<reference evidence="2" key="3">
    <citation type="submission" date="2021-05" db="UniProtKB">
        <authorList>
            <consortium name="EnsemblPlants"/>
        </authorList>
    </citation>
    <scope>IDENTIFICATION</scope>
    <source>
        <strain evidence="2">cv. B73</strain>
    </source>
</reference>
<sequence>MEIHRMRRGASKPVYRQAHFRRESQSMGDLQDLLGGEPAPDVPAEHAAQEVLGLGRDGGEGARREAQVPAEHGLEDLPRGGAGEGHGPGEHHVEHDPGAPDVHLLGVLPAGHHLGRDVVGRPDQPRHGPAVPEPGGGAEVPEPERAAGGGVEEEVVGLDVAVRDPAAVAAGERVGELRHQLRRLGLRERAPRGDEREQVPARAQVQHQVHGVGVHEGGVQRDHVAAGGRRQVVHLGLLLRQRQVQRVRPQRRLGRRLERERLPRGGGVAAADRPEPAAPDLLADHVLPPQRLLRGAAHARTWSAPVVWCLCVLGEIGLGLGWVGVGVAACALLWSPPAGRLLMQLRVVQVVGLGPSLPKGSEYSTLSLLLFWHGDGGRHRQGG</sequence>
<keyword evidence="3" id="KW-1185">Reference proteome</keyword>
<feature type="region of interest" description="Disordered" evidence="1">
    <location>
        <begin position="1"/>
        <end position="98"/>
    </location>
</feature>
<evidence type="ECO:0000313" key="3">
    <source>
        <dbReference type="Proteomes" id="UP000007305"/>
    </source>
</evidence>
<dbReference type="Proteomes" id="UP000007305">
    <property type="component" value="Chromosome 5"/>
</dbReference>
<dbReference type="Gramene" id="Zm00001eb258350_T001">
    <property type="protein sequence ID" value="Zm00001eb258350_P001"/>
    <property type="gene ID" value="Zm00001eb258350"/>
</dbReference>
<feature type="compositionally biased region" description="Basic and acidic residues" evidence="1">
    <location>
        <begin position="57"/>
        <end position="78"/>
    </location>
</feature>
<evidence type="ECO:0000256" key="1">
    <source>
        <dbReference type="SAM" id="MobiDB-lite"/>
    </source>
</evidence>
<dbReference type="EnsemblPlants" id="Zm00001eb258350_T001">
    <property type="protein sequence ID" value="Zm00001eb258350_P001"/>
    <property type="gene ID" value="Zm00001eb258350"/>
</dbReference>
<feature type="compositionally biased region" description="Basic and acidic residues" evidence="1">
    <location>
        <begin position="115"/>
        <end position="126"/>
    </location>
</feature>
<feature type="compositionally biased region" description="Basic and acidic residues" evidence="1">
    <location>
        <begin position="87"/>
        <end position="98"/>
    </location>
</feature>
<feature type="region of interest" description="Disordered" evidence="1">
    <location>
        <begin position="255"/>
        <end position="275"/>
    </location>
</feature>
<feature type="region of interest" description="Disordered" evidence="1">
    <location>
        <begin position="115"/>
        <end position="149"/>
    </location>
</feature>
<name>A0A804PPR4_MAIZE</name>
<organism evidence="2 3">
    <name type="scientific">Zea mays</name>
    <name type="common">Maize</name>
    <dbReference type="NCBI Taxonomy" id="4577"/>
    <lineage>
        <taxon>Eukaryota</taxon>
        <taxon>Viridiplantae</taxon>
        <taxon>Streptophyta</taxon>
        <taxon>Embryophyta</taxon>
        <taxon>Tracheophyta</taxon>
        <taxon>Spermatophyta</taxon>
        <taxon>Magnoliopsida</taxon>
        <taxon>Liliopsida</taxon>
        <taxon>Poales</taxon>
        <taxon>Poaceae</taxon>
        <taxon>PACMAD clade</taxon>
        <taxon>Panicoideae</taxon>
        <taxon>Andropogonodae</taxon>
        <taxon>Andropogoneae</taxon>
        <taxon>Tripsacinae</taxon>
        <taxon>Zea</taxon>
    </lineage>
</organism>
<protein>
    <submittedName>
        <fullName evidence="2">Uncharacterized protein</fullName>
    </submittedName>
</protein>
<accession>A0A804PPR4</accession>